<feature type="compositionally biased region" description="Acidic residues" evidence="1">
    <location>
        <begin position="263"/>
        <end position="273"/>
    </location>
</feature>
<feature type="region of interest" description="Disordered" evidence="1">
    <location>
        <begin position="213"/>
        <end position="369"/>
    </location>
</feature>
<feature type="compositionally biased region" description="Basic and acidic residues" evidence="1">
    <location>
        <begin position="340"/>
        <end position="355"/>
    </location>
</feature>
<accession>A0A9P7ZJG9</accession>
<keyword evidence="3" id="KW-1185">Reference proteome</keyword>
<feature type="compositionally biased region" description="Basic and acidic residues" evidence="1">
    <location>
        <begin position="311"/>
        <end position="321"/>
    </location>
</feature>
<organism evidence="2 3">
    <name type="scientific">Emericellopsis atlantica</name>
    <dbReference type="NCBI Taxonomy" id="2614577"/>
    <lineage>
        <taxon>Eukaryota</taxon>
        <taxon>Fungi</taxon>
        <taxon>Dikarya</taxon>
        <taxon>Ascomycota</taxon>
        <taxon>Pezizomycotina</taxon>
        <taxon>Sordariomycetes</taxon>
        <taxon>Hypocreomycetidae</taxon>
        <taxon>Hypocreales</taxon>
        <taxon>Bionectriaceae</taxon>
        <taxon>Emericellopsis</taxon>
    </lineage>
</organism>
<dbReference type="RefSeq" id="XP_046117177.1">
    <property type="nucleotide sequence ID" value="XM_046265120.1"/>
</dbReference>
<protein>
    <submittedName>
        <fullName evidence="2">Uncharacterized protein</fullName>
    </submittedName>
</protein>
<dbReference type="AlphaFoldDB" id="A0A9P7ZJG9"/>
<gene>
    <name evidence="2" type="ORF">F5Z01DRAFT_675167</name>
</gene>
<evidence type="ECO:0000313" key="3">
    <source>
        <dbReference type="Proteomes" id="UP000887229"/>
    </source>
</evidence>
<evidence type="ECO:0000313" key="2">
    <source>
        <dbReference type="EMBL" id="KAG9253253.1"/>
    </source>
</evidence>
<feature type="compositionally biased region" description="Polar residues" evidence="1">
    <location>
        <begin position="424"/>
        <end position="435"/>
    </location>
</feature>
<feature type="region of interest" description="Disordered" evidence="1">
    <location>
        <begin position="470"/>
        <end position="525"/>
    </location>
</feature>
<evidence type="ECO:0000256" key="1">
    <source>
        <dbReference type="SAM" id="MobiDB-lite"/>
    </source>
</evidence>
<dbReference type="Proteomes" id="UP000887229">
    <property type="component" value="Unassembled WGS sequence"/>
</dbReference>
<dbReference type="EMBL" id="MU251258">
    <property type="protein sequence ID" value="KAG9253253.1"/>
    <property type="molecule type" value="Genomic_DNA"/>
</dbReference>
<proteinExistence type="predicted"/>
<dbReference type="GeneID" id="70296023"/>
<comment type="caution">
    <text evidence="2">The sequence shown here is derived from an EMBL/GenBank/DDBJ whole genome shotgun (WGS) entry which is preliminary data.</text>
</comment>
<feature type="region of interest" description="Disordered" evidence="1">
    <location>
        <begin position="423"/>
        <end position="454"/>
    </location>
</feature>
<name>A0A9P7ZJG9_9HYPO</name>
<feature type="region of interest" description="Disordered" evidence="1">
    <location>
        <begin position="163"/>
        <end position="191"/>
    </location>
</feature>
<sequence length="542" mass="60541">MAAATYKQFLASPTTSVLDNKASLHYVTTTTSISGATEIVKHLTAVHKQLKKKKEDVLTEVEGQNKLALEVDTVIEFLISGGPYLPGLDDNFLSDRTVYLPVTHFVSTNSDGRITQIRLSWDQGALLKQLEVIGKTGRNWPITSSKEQISLIESCQKTAGGFSTAAGEDAHKETVSRTRGGSTNALRDPYATLHMQPTREELESSALDKVVSPYGQKHRPQQRSAADILGDDPTGEHYDDRNAMSPAKAGANRHFQPIRIFEGQEDERPEDDTSETRPASSYIKPHATKYNHFDLLDGSDPADAPKPGFLEADRQKTKRDSQWSFEDFVTPSKPKPSRLLRHEDVRHWDTQKADEDNSTAPAQGKGRRDADVHFQLKDDGERAAQQPERGPKRGAVHNEQLGLYKNQLFDQAEPGEENLRALGNITNNKGRSNTFEPHWEATDESPLPDRTQAKPMGHQKAVKMMDSTWDTYDKSPSQKENTFLDADQPENDTRIRIAGDGMGSKKGTNRDWMCGGDDDESPKPVVARKYNASQQRNDMWDF</sequence>
<reference evidence="2" key="1">
    <citation type="journal article" date="2021" name="IMA Fungus">
        <title>Genomic characterization of three marine fungi, including Emericellopsis atlantica sp. nov. with signatures of a generalist lifestyle and marine biomass degradation.</title>
        <authorList>
            <person name="Hagestad O.C."/>
            <person name="Hou L."/>
            <person name="Andersen J.H."/>
            <person name="Hansen E.H."/>
            <person name="Altermark B."/>
            <person name="Li C."/>
            <person name="Kuhnert E."/>
            <person name="Cox R.J."/>
            <person name="Crous P.W."/>
            <person name="Spatafora J.W."/>
            <person name="Lail K."/>
            <person name="Amirebrahimi M."/>
            <person name="Lipzen A."/>
            <person name="Pangilinan J."/>
            <person name="Andreopoulos W."/>
            <person name="Hayes R.D."/>
            <person name="Ng V."/>
            <person name="Grigoriev I.V."/>
            <person name="Jackson S.A."/>
            <person name="Sutton T.D.S."/>
            <person name="Dobson A.D.W."/>
            <person name="Rama T."/>
        </authorList>
    </citation>
    <scope>NUCLEOTIDE SEQUENCE</scope>
    <source>
        <strain evidence="2">TS7</strain>
    </source>
</reference>
<dbReference type="OrthoDB" id="1162399at2759"/>